<dbReference type="InterPro" id="IPR041588">
    <property type="entry name" value="Integrase_H2C2"/>
</dbReference>
<dbReference type="GO" id="GO:0005634">
    <property type="term" value="C:nucleus"/>
    <property type="evidence" value="ECO:0007669"/>
    <property type="project" value="UniProtKB-ARBA"/>
</dbReference>
<evidence type="ECO:0000259" key="13">
    <source>
        <dbReference type="PROSITE" id="PS50878"/>
    </source>
</evidence>
<evidence type="ECO:0000256" key="10">
    <source>
        <dbReference type="SAM" id="Coils"/>
    </source>
</evidence>
<keyword evidence="4" id="KW-0540">Nuclease</keyword>
<organism evidence="15 16">
    <name type="scientific">Rhizopus oryzae</name>
    <name type="common">Mucormycosis agent</name>
    <name type="synonym">Rhizopus arrhizus var. delemar</name>
    <dbReference type="NCBI Taxonomy" id="64495"/>
    <lineage>
        <taxon>Eukaryota</taxon>
        <taxon>Fungi</taxon>
        <taxon>Fungi incertae sedis</taxon>
        <taxon>Mucoromycota</taxon>
        <taxon>Mucoromycotina</taxon>
        <taxon>Mucoromycetes</taxon>
        <taxon>Mucorales</taxon>
        <taxon>Mucorineae</taxon>
        <taxon>Rhizopodaceae</taxon>
        <taxon>Rhizopus</taxon>
    </lineage>
</organism>
<dbReference type="InterPro" id="IPR036875">
    <property type="entry name" value="Znf_CCHC_sf"/>
</dbReference>
<dbReference type="Pfam" id="PF17917">
    <property type="entry name" value="RT_RNaseH"/>
    <property type="match status" value="1"/>
</dbReference>
<dbReference type="GO" id="GO:0006508">
    <property type="term" value="P:proteolysis"/>
    <property type="evidence" value="ECO:0007669"/>
    <property type="project" value="InterPro"/>
</dbReference>
<keyword evidence="8" id="KW-0695">RNA-directed DNA polymerase</keyword>
<dbReference type="Proteomes" id="UP000716291">
    <property type="component" value="Unassembled WGS sequence"/>
</dbReference>
<dbReference type="FunFam" id="1.10.340.70:FF:000001">
    <property type="entry name" value="Retrovirus-related Pol polyprotein from transposon gypsy-like Protein"/>
    <property type="match status" value="1"/>
</dbReference>
<dbReference type="PROSITE" id="PS00141">
    <property type="entry name" value="ASP_PROTEASE"/>
    <property type="match status" value="1"/>
</dbReference>
<sequence length="1554" mass="177122">MVSDSNPWSHGASRPNLAPVPMSPDRSPASSVLLSFSNGGAPGSPSGPPSVLSKDAQSLPDDDTLLGMFQFLKTTATEMLTYLHGGRDERILEIQRLNQRIQNVAITLPMIPPESQEELSLIIMEKRNMVETLQAQITELDGNIVPAREFIKEHFGWYLQHVNSTLQTYIKDFQWPTLGVCQELELPQEVVQMVLNPWKQDVKPTGGEQDIKDQTIAELRNMIKELQNERLLWRQGKEKTAGINGGEKTKEESTEYVRGEKYRERRRRIRIPTFEKGSAESAQKWIYRYESISTYLGFNEQEMVEELCAVLEGQALNWFNSLRMETKKNWIDVKTQFLHQYGGGANPALAALDELKNLRQGKMAIGEFAPKLMDLLYRAQVYTPAIQLDYFKEKIRPELKTAVIFGRATDLDTGIEIATEVEREFSRRGPPTYGYGRSMAIDQAIPTPVTYDESSSGSNTSNGSGEQQNFQNKGSSSDTRKCYYCNKPGHMKKDCRKRTNNSKNSNKFNNSSRFNNNNKSNRFNSKNSRFKNNNQEAEIVNQYNNNEDDDDIDIFSHFLQNNQNDLDINLEINKPNRFHIIVKHEQQQQQTVLVDTGSTISTISAVTAKNLNLPQYKCNAATIKYGNTTTQQSSAKAVFKFNLDEQTESTAFVYIVEKQNEDIILGMDWMINEDIILHPRTKTVKKSVQTNNDMSVTNLITSKFPNLVKESEHQSITNAPYAHRIDTGDALPVAQRDYRRSHSENAEIAKEVKKMLASKVITPSTSDWCSPVVLITKPDGGKRFCVDYRGLNKVTIKDKYPLPRISELLDRLQGSKYFSGIDLKSGYWQLPLDPKDAKKTAFIANGSLYQFTCLPFGVVNGPSSFMRFMHGILRGLPRIMVYLDDIIVYSSSKEQHQQDLRNVLQRLNDYNLKISIKKCQFFQKEIKFLGFLVSGHGIRSDPSKVEVIKTWPTPSSVKQVQRFLGFCAFYHRFIANLSTMAKPLYKLLKKEERVFKWTPAAQEAFEQLKSRMVELPTLAYPNPEEPYDLHCDASDSGLGAILVQIGRPIAFASRTLTDPEQNYSTTEKECLAIVWALNYFYPYLFGAQFTIYTDHAALKSILSTKMPRGRIARWILTIQSYQFTIIHKKGSLNADADALSRLSSNNQDLAELTLQGFHKLQQEDKVIALLKREVKTPYVWKNGLLCYQLRQDKLVPILPRIMVSKVLEKYHNGLTGGHFGVDKTMEKIKEVAWWPGIAEDVKTYIKSCPQCQRYKIRTDSAVAPLKPILPRYTGDIWAADIAELPMSRKGNRYVLVLCEYLSKWAVTRTLPSFTTDNVAQVLLFEIVLKFGVPSRLITDNGSNFISDAMNMICKRLGIRRSLTSVEHPQTDGLVERLNRTFKISLAAYVDQDDKGNWDNYLPFITFAYNTAKQASTGYSPFEIMFGRKAILPLSEELIIDPKTYETENWINYLNNHLPLVQGKALDNIKRAQERQKKFYDKGSKLTFPKERWTGPWEVISRNNAEGTSFKIKKTGDPLNHITTANVRHMRPWYSANPQDFGDPSGKPSSKEGMM</sequence>
<dbReference type="InterPro" id="IPR001969">
    <property type="entry name" value="Aspartic_peptidase_AS"/>
</dbReference>
<dbReference type="InterPro" id="IPR001878">
    <property type="entry name" value="Znf_CCHC"/>
</dbReference>
<evidence type="ECO:0000313" key="15">
    <source>
        <dbReference type="EMBL" id="KAG1303146.1"/>
    </source>
</evidence>
<dbReference type="SUPFAM" id="SSF57756">
    <property type="entry name" value="Retrovirus zinc finger-like domains"/>
    <property type="match status" value="1"/>
</dbReference>
<dbReference type="PANTHER" id="PTHR37984">
    <property type="entry name" value="PROTEIN CBG26694"/>
    <property type="match status" value="1"/>
</dbReference>
<keyword evidence="2" id="KW-0808">Transferase</keyword>
<dbReference type="FunFam" id="3.30.420.10:FF:000032">
    <property type="entry name" value="Retrovirus-related Pol polyprotein from transposon 297-like Protein"/>
    <property type="match status" value="1"/>
</dbReference>
<feature type="domain" description="CCHC-type" evidence="12">
    <location>
        <begin position="480"/>
        <end position="497"/>
    </location>
</feature>
<keyword evidence="9" id="KW-0862">Zinc</keyword>
<reference evidence="15" key="1">
    <citation type="journal article" date="2020" name="Microb. Genom.">
        <title>Genetic diversity of clinical and environmental Mucorales isolates obtained from an investigation of mucormycosis cases among solid organ transplant recipients.</title>
        <authorList>
            <person name="Nguyen M.H."/>
            <person name="Kaul D."/>
            <person name="Muto C."/>
            <person name="Cheng S.J."/>
            <person name="Richter R.A."/>
            <person name="Bruno V.M."/>
            <person name="Liu G."/>
            <person name="Beyhan S."/>
            <person name="Sundermann A.J."/>
            <person name="Mounaud S."/>
            <person name="Pasculle A.W."/>
            <person name="Nierman W.C."/>
            <person name="Driscoll E."/>
            <person name="Cumbie R."/>
            <person name="Clancy C.J."/>
            <person name="Dupont C.L."/>
        </authorList>
    </citation>
    <scope>NUCLEOTIDE SEQUENCE</scope>
    <source>
        <strain evidence="15">GL11</strain>
    </source>
</reference>
<evidence type="ECO:0000256" key="5">
    <source>
        <dbReference type="ARBA" id="ARBA00022750"/>
    </source>
</evidence>
<dbReference type="InterPro" id="IPR012337">
    <property type="entry name" value="RNaseH-like_sf"/>
</dbReference>
<dbReference type="InterPro" id="IPR043502">
    <property type="entry name" value="DNA/RNA_pol_sf"/>
</dbReference>
<evidence type="ECO:0000256" key="6">
    <source>
        <dbReference type="ARBA" id="ARBA00022759"/>
    </source>
</evidence>
<feature type="region of interest" description="Disordered" evidence="11">
    <location>
        <begin position="1532"/>
        <end position="1554"/>
    </location>
</feature>
<feature type="region of interest" description="Disordered" evidence="11">
    <location>
        <begin position="493"/>
        <end position="533"/>
    </location>
</feature>
<dbReference type="SUPFAM" id="SSF53098">
    <property type="entry name" value="Ribonuclease H-like"/>
    <property type="match status" value="1"/>
</dbReference>
<dbReference type="EC" id="2.7.7.49" evidence="1"/>
<evidence type="ECO:0000256" key="1">
    <source>
        <dbReference type="ARBA" id="ARBA00012493"/>
    </source>
</evidence>
<feature type="domain" description="Reverse transcriptase" evidence="13">
    <location>
        <begin position="756"/>
        <end position="933"/>
    </location>
</feature>
<dbReference type="InterPro" id="IPR043128">
    <property type="entry name" value="Rev_trsase/Diguanyl_cyclase"/>
</dbReference>
<comment type="caution">
    <text evidence="15">The sequence shown here is derived from an EMBL/GenBank/DDBJ whole genome shotgun (WGS) entry which is preliminary data.</text>
</comment>
<dbReference type="FunFam" id="3.30.70.270:FF:000026">
    <property type="entry name" value="Transposon Ty3-G Gag-Pol polyprotein"/>
    <property type="match status" value="1"/>
</dbReference>
<feature type="region of interest" description="Disordered" evidence="11">
    <location>
        <begin position="448"/>
        <end position="479"/>
    </location>
</feature>
<dbReference type="Gene3D" id="3.30.70.270">
    <property type="match status" value="2"/>
</dbReference>
<dbReference type="Gene3D" id="1.10.340.70">
    <property type="match status" value="1"/>
</dbReference>
<accession>A0A9P7BNH6</accession>
<dbReference type="OrthoDB" id="420169at2759"/>
<evidence type="ECO:0000313" key="16">
    <source>
        <dbReference type="Proteomes" id="UP000716291"/>
    </source>
</evidence>
<dbReference type="InterPro" id="IPR041373">
    <property type="entry name" value="RT_RNaseH"/>
</dbReference>
<gene>
    <name evidence="15" type="ORF">G6F64_010321</name>
</gene>
<dbReference type="GO" id="GO:0008270">
    <property type="term" value="F:zinc ion binding"/>
    <property type="evidence" value="ECO:0007669"/>
    <property type="project" value="UniProtKB-KW"/>
</dbReference>
<dbReference type="EMBL" id="JAANQT010002105">
    <property type="protein sequence ID" value="KAG1303146.1"/>
    <property type="molecule type" value="Genomic_DNA"/>
</dbReference>
<keyword evidence="7" id="KW-0378">Hydrolase</keyword>
<dbReference type="Gene3D" id="3.30.420.10">
    <property type="entry name" value="Ribonuclease H-like superfamily/Ribonuclease H"/>
    <property type="match status" value="1"/>
</dbReference>
<feature type="compositionally biased region" description="Polar residues" evidence="11">
    <location>
        <begin position="466"/>
        <end position="477"/>
    </location>
</feature>
<dbReference type="InterPro" id="IPR005162">
    <property type="entry name" value="Retrotrans_gag_dom"/>
</dbReference>
<dbReference type="PANTHER" id="PTHR37984:SF5">
    <property type="entry name" value="PROTEIN NYNRIN-LIKE"/>
    <property type="match status" value="1"/>
</dbReference>
<dbReference type="Pfam" id="PF13650">
    <property type="entry name" value="Asp_protease_2"/>
    <property type="match status" value="1"/>
</dbReference>
<dbReference type="PROSITE" id="PS50878">
    <property type="entry name" value="RT_POL"/>
    <property type="match status" value="1"/>
</dbReference>
<dbReference type="InterPro" id="IPR021109">
    <property type="entry name" value="Peptidase_aspartic_dom_sf"/>
</dbReference>
<dbReference type="Pfam" id="PF00078">
    <property type="entry name" value="RVT_1"/>
    <property type="match status" value="1"/>
</dbReference>
<evidence type="ECO:0000259" key="12">
    <source>
        <dbReference type="PROSITE" id="PS50158"/>
    </source>
</evidence>
<dbReference type="Gene3D" id="2.40.70.10">
    <property type="entry name" value="Acid Proteases"/>
    <property type="match status" value="1"/>
</dbReference>
<dbReference type="InterPro" id="IPR001584">
    <property type="entry name" value="Integrase_cat-core"/>
</dbReference>
<evidence type="ECO:0000256" key="4">
    <source>
        <dbReference type="ARBA" id="ARBA00022722"/>
    </source>
</evidence>
<proteinExistence type="predicted"/>
<keyword evidence="3" id="KW-0548">Nucleotidyltransferase</keyword>
<feature type="region of interest" description="Disordered" evidence="11">
    <location>
        <begin position="1"/>
        <end position="58"/>
    </location>
</feature>
<dbReference type="CDD" id="cd01647">
    <property type="entry name" value="RT_LTR"/>
    <property type="match status" value="1"/>
</dbReference>
<evidence type="ECO:0000256" key="11">
    <source>
        <dbReference type="SAM" id="MobiDB-lite"/>
    </source>
</evidence>
<dbReference type="SUPFAM" id="SSF50630">
    <property type="entry name" value="Acid proteases"/>
    <property type="match status" value="1"/>
</dbReference>
<dbReference type="GO" id="GO:0003964">
    <property type="term" value="F:RNA-directed DNA polymerase activity"/>
    <property type="evidence" value="ECO:0007669"/>
    <property type="project" value="UniProtKB-KW"/>
</dbReference>
<dbReference type="GO" id="GO:0003676">
    <property type="term" value="F:nucleic acid binding"/>
    <property type="evidence" value="ECO:0007669"/>
    <property type="project" value="InterPro"/>
</dbReference>
<dbReference type="InterPro" id="IPR036397">
    <property type="entry name" value="RNaseH_sf"/>
</dbReference>
<dbReference type="GO" id="GO:0004519">
    <property type="term" value="F:endonuclease activity"/>
    <property type="evidence" value="ECO:0007669"/>
    <property type="project" value="UniProtKB-KW"/>
</dbReference>
<evidence type="ECO:0000256" key="8">
    <source>
        <dbReference type="ARBA" id="ARBA00022918"/>
    </source>
</evidence>
<keyword evidence="5" id="KW-0064">Aspartyl protease</keyword>
<dbReference type="InterPro" id="IPR050951">
    <property type="entry name" value="Retrovirus_Pol_polyprotein"/>
</dbReference>
<dbReference type="Pfam" id="PF00098">
    <property type="entry name" value="zf-CCHC"/>
    <property type="match status" value="1"/>
</dbReference>
<dbReference type="SUPFAM" id="SSF56672">
    <property type="entry name" value="DNA/RNA polymerases"/>
    <property type="match status" value="1"/>
</dbReference>
<dbReference type="GO" id="GO:0015074">
    <property type="term" value="P:DNA integration"/>
    <property type="evidence" value="ECO:0007669"/>
    <property type="project" value="InterPro"/>
</dbReference>
<dbReference type="FunFam" id="3.10.20.370:FF:000001">
    <property type="entry name" value="Retrovirus-related Pol polyprotein from transposon 17.6-like protein"/>
    <property type="match status" value="1"/>
</dbReference>
<dbReference type="Gene3D" id="4.10.60.10">
    <property type="entry name" value="Zinc finger, CCHC-type"/>
    <property type="match status" value="1"/>
</dbReference>
<feature type="compositionally biased region" description="Low complexity" evidence="11">
    <location>
        <begin position="454"/>
        <end position="465"/>
    </location>
</feature>
<name>A0A9P7BNH6_RHIOR</name>
<dbReference type="Gene3D" id="3.10.10.10">
    <property type="entry name" value="HIV Type 1 Reverse Transcriptase, subunit A, domain 1"/>
    <property type="match status" value="1"/>
</dbReference>
<dbReference type="InterPro" id="IPR000477">
    <property type="entry name" value="RT_dom"/>
</dbReference>
<dbReference type="GO" id="GO:0004190">
    <property type="term" value="F:aspartic-type endopeptidase activity"/>
    <property type="evidence" value="ECO:0007669"/>
    <property type="project" value="UniProtKB-KW"/>
</dbReference>
<dbReference type="CDD" id="cd00303">
    <property type="entry name" value="retropepsin_like"/>
    <property type="match status" value="1"/>
</dbReference>
<keyword evidence="6" id="KW-0255">Endonuclease</keyword>
<keyword evidence="9" id="KW-0479">Metal-binding</keyword>
<dbReference type="CDD" id="cd09274">
    <property type="entry name" value="RNase_HI_RT_Ty3"/>
    <property type="match status" value="1"/>
</dbReference>
<keyword evidence="16" id="KW-1185">Reference proteome</keyword>
<protein>
    <recommendedName>
        <fullName evidence="1">RNA-directed DNA polymerase</fullName>
        <ecNumber evidence="1">2.7.7.49</ecNumber>
    </recommendedName>
</protein>
<feature type="coiled-coil region" evidence="10">
    <location>
        <begin position="209"/>
        <end position="236"/>
    </location>
</feature>
<evidence type="ECO:0000256" key="9">
    <source>
        <dbReference type="PROSITE-ProRule" id="PRU00047"/>
    </source>
</evidence>
<dbReference type="PROSITE" id="PS50994">
    <property type="entry name" value="INTEGRASE"/>
    <property type="match status" value="1"/>
</dbReference>
<feature type="domain" description="Integrase catalytic" evidence="14">
    <location>
        <begin position="1266"/>
        <end position="1428"/>
    </location>
</feature>
<evidence type="ECO:0000256" key="3">
    <source>
        <dbReference type="ARBA" id="ARBA00022695"/>
    </source>
</evidence>
<keyword evidence="5" id="KW-0645">Protease</keyword>
<keyword evidence="10" id="KW-0175">Coiled coil</keyword>
<dbReference type="Pfam" id="PF17921">
    <property type="entry name" value="Integrase_H2C2"/>
    <property type="match status" value="1"/>
</dbReference>
<feature type="compositionally biased region" description="Low complexity" evidence="11">
    <location>
        <begin position="501"/>
        <end position="533"/>
    </location>
</feature>
<evidence type="ECO:0000259" key="14">
    <source>
        <dbReference type="PROSITE" id="PS50994"/>
    </source>
</evidence>
<keyword evidence="9" id="KW-0863">Zinc-finger</keyword>
<dbReference type="SMART" id="SM00343">
    <property type="entry name" value="ZnF_C2HC"/>
    <property type="match status" value="1"/>
</dbReference>
<evidence type="ECO:0000256" key="2">
    <source>
        <dbReference type="ARBA" id="ARBA00022679"/>
    </source>
</evidence>
<evidence type="ECO:0000256" key="7">
    <source>
        <dbReference type="ARBA" id="ARBA00022801"/>
    </source>
</evidence>
<dbReference type="Pfam" id="PF00665">
    <property type="entry name" value="rve"/>
    <property type="match status" value="1"/>
</dbReference>
<dbReference type="PROSITE" id="PS50158">
    <property type="entry name" value="ZF_CCHC"/>
    <property type="match status" value="1"/>
</dbReference>
<dbReference type="Pfam" id="PF03732">
    <property type="entry name" value="Retrotrans_gag"/>
    <property type="match status" value="1"/>
</dbReference>